<dbReference type="Proteomes" id="UP000722336">
    <property type="component" value="Unassembled WGS sequence"/>
</dbReference>
<comment type="caution">
    <text evidence="1">The sequence shown here is derived from an EMBL/GenBank/DDBJ whole genome shotgun (WGS) entry which is preliminary data.</text>
</comment>
<reference evidence="1 2" key="1">
    <citation type="submission" date="2021-04" db="EMBL/GenBank/DDBJ databases">
        <authorList>
            <person name="Pira H."/>
            <person name="Risdian C."/>
            <person name="Wink J."/>
        </authorList>
    </citation>
    <scope>NUCLEOTIDE SEQUENCE [LARGE SCALE GENOMIC DNA]</scope>
    <source>
        <strain evidence="1 2">WHA3</strain>
    </source>
</reference>
<evidence type="ECO:0000313" key="2">
    <source>
        <dbReference type="Proteomes" id="UP000722336"/>
    </source>
</evidence>
<name>A0ABS6SBI5_9SPHN</name>
<organism evidence="1 2">
    <name type="scientific">Pacificimonas pallii</name>
    <dbReference type="NCBI Taxonomy" id="2827236"/>
    <lineage>
        <taxon>Bacteria</taxon>
        <taxon>Pseudomonadati</taxon>
        <taxon>Pseudomonadota</taxon>
        <taxon>Alphaproteobacteria</taxon>
        <taxon>Sphingomonadales</taxon>
        <taxon>Sphingosinicellaceae</taxon>
        <taxon>Pacificimonas</taxon>
    </lineage>
</organism>
<keyword evidence="2" id="KW-1185">Reference proteome</keyword>
<accession>A0ABS6SBI5</accession>
<dbReference type="RefSeq" id="WP_218444073.1">
    <property type="nucleotide sequence ID" value="NZ_JAGSPA010000001.1"/>
</dbReference>
<protein>
    <submittedName>
        <fullName evidence="1">Uncharacterized protein</fullName>
    </submittedName>
</protein>
<gene>
    <name evidence="1" type="ORF">KCG44_02825</name>
</gene>
<sequence>MLVGTIGLVIWAWLIFAILEWDNPGTLGVFLATTTPTWIKYPSTSIYLG</sequence>
<evidence type="ECO:0000313" key="1">
    <source>
        <dbReference type="EMBL" id="MBV7255715.1"/>
    </source>
</evidence>
<proteinExistence type="predicted"/>
<dbReference type="EMBL" id="JAGSPA010000001">
    <property type="protein sequence ID" value="MBV7255715.1"/>
    <property type="molecule type" value="Genomic_DNA"/>
</dbReference>